<keyword evidence="2" id="KW-0645">Protease</keyword>
<dbReference type="OrthoDB" id="9813368at2"/>
<proteinExistence type="inferred from homology"/>
<gene>
    <name evidence="6" type="ORF">VC82_2447</name>
</gene>
<organism evidence="6 7">
    <name type="scientific">Flagellimonas lutaonensis</name>
    <dbReference type="NCBI Taxonomy" id="516051"/>
    <lineage>
        <taxon>Bacteria</taxon>
        <taxon>Pseudomonadati</taxon>
        <taxon>Bacteroidota</taxon>
        <taxon>Flavobacteriia</taxon>
        <taxon>Flavobacteriales</taxon>
        <taxon>Flavobacteriaceae</taxon>
        <taxon>Flagellimonas</taxon>
    </lineage>
</organism>
<evidence type="ECO:0000313" key="7">
    <source>
        <dbReference type="Proteomes" id="UP000032726"/>
    </source>
</evidence>
<comment type="similarity">
    <text evidence="1">Belongs to the peptidase C40 family.</text>
</comment>
<dbReference type="PANTHER" id="PTHR47053">
    <property type="entry name" value="MUREIN DD-ENDOPEPTIDASE MEPH-RELATED"/>
    <property type="match status" value="1"/>
</dbReference>
<accession>A0A0D5YVX7</accession>
<name>A0A0D5YVX7_9FLAO</name>
<evidence type="ECO:0000256" key="3">
    <source>
        <dbReference type="ARBA" id="ARBA00022801"/>
    </source>
</evidence>
<dbReference type="InterPro" id="IPR051202">
    <property type="entry name" value="Peptidase_C40"/>
</dbReference>
<dbReference type="Pfam" id="PF18348">
    <property type="entry name" value="SH3_16"/>
    <property type="match status" value="1"/>
</dbReference>
<dbReference type="GO" id="GO:0008234">
    <property type="term" value="F:cysteine-type peptidase activity"/>
    <property type="evidence" value="ECO:0007669"/>
    <property type="project" value="UniProtKB-KW"/>
</dbReference>
<dbReference type="InterPro" id="IPR000064">
    <property type="entry name" value="NLP_P60_dom"/>
</dbReference>
<feature type="domain" description="NlpC/P60" evidence="5">
    <location>
        <begin position="121"/>
        <end position="245"/>
    </location>
</feature>
<keyword evidence="4" id="KW-0788">Thiol protease</keyword>
<dbReference type="GO" id="GO:0006508">
    <property type="term" value="P:proteolysis"/>
    <property type="evidence" value="ECO:0007669"/>
    <property type="project" value="UniProtKB-KW"/>
</dbReference>
<dbReference type="Gene3D" id="3.90.1720.10">
    <property type="entry name" value="endopeptidase domain like (from Nostoc punctiforme)"/>
    <property type="match status" value="1"/>
</dbReference>
<dbReference type="AlphaFoldDB" id="A0A0D5YVX7"/>
<dbReference type="SUPFAM" id="SSF54001">
    <property type="entry name" value="Cysteine proteinases"/>
    <property type="match status" value="1"/>
</dbReference>
<sequence>MKYGICPLGVVSVRVDKQHEAPQSSQLLYGEIFKVLERHRHWSKIRMAHDAHEGWIENLQYHEISEDDHQLLTVQPEELTYDLVSHVSLKNHMLMPIVMGSRVDGCAFLGHVFEGHAKQSEKNLKGVVDSALHYLNAPFLHGGRTPFGIDAAGFVQMAYRTNGFDLKRDVEAQSLQGYPLSFIEESEPGDLAFFDNKDGVIDHVGIILPENHIIHVYGKVQIDRLDHTGIFNSETNRYTHSLRVIKKMA</sequence>
<dbReference type="InterPro" id="IPR041382">
    <property type="entry name" value="SH3_16"/>
</dbReference>
<keyword evidence="3" id="KW-0378">Hydrolase</keyword>
<keyword evidence="7" id="KW-1185">Reference proteome</keyword>
<dbReference type="KEGG" id="mlt:VC82_2447"/>
<dbReference type="Pfam" id="PF00877">
    <property type="entry name" value="NLPC_P60"/>
    <property type="match status" value="1"/>
</dbReference>
<dbReference type="RefSeq" id="WP_045802607.1">
    <property type="nucleotide sequence ID" value="NZ_CP011071.1"/>
</dbReference>
<dbReference type="PROSITE" id="PS51935">
    <property type="entry name" value="NLPC_P60"/>
    <property type="match status" value="1"/>
</dbReference>
<dbReference type="HOGENOM" id="CLU_016043_13_2_10"/>
<dbReference type="STRING" id="516051.VC82_2447"/>
<evidence type="ECO:0000256" key="2">
    <source>
        <dbReference type="ARBA" id="ARBA00022670"/>
    </source>
</evidence>
<dbReference type="Gene3D" id="2.30.30.40">
    <property type="entry name" value="SH3 Domains"/>
    <property type="match status" value="1"/>
</dbReference>
<evidence type="ECO:0000256" key="1">
    <source>
        <dbReference type="ARBA" id="ARBA00007074"/>
    </source>
</evidence>
<reference evidence="6 7" key="1">
    <citation type="submission" date="2015-03" db="EMBL/GenBank/DDBJ databases">
        <title>Complete genome sequence of Muricauda lutaonensis CC-HSB-11T, isolated from a coastal hot spring.</title>
        <authorList>
            <person name="Kim K.M."/>
        </authorList>
    </citation>
    <scope>NUCLEOTIDE SEQUENCE [LARGE SCALE GENOMIC DNA]</scope>
    <source>
        <strain evidence="6 7">CC-HSB-11</strain>
    </source>
</reference>
<dbReference type="InterPro" id="IPR038765">
    <property type="entry name" value="Papain-like_cys_pep_sf"/>
</dbReference>
<dbReference type="Proteomes" id="UP000032726">
    <property type="component" value="Chromosome"/>
</dbReference>
<protein>
    <submittedName>
        <fullName evidence="6">NLP/P60 protein</fullName>
    </submittedName>
</protein>
<dbReference type="PANTHER" id="PTHR47053:SF1">
    <property type="entry name" value="MUREIN DD-ENDOPEPTIDASE MEPH-RELATED"/>
    <property type="match status" value="1"/>
</dbReference>
<dbReference type="EMBL" id="CP011071">
    <property type="protein sequence ID" value="AKA36024.1"/>
    <property type="molecule type" value="Genomic_DNA"/>
</dbReference>
<evidence type="ECO:0000259" key="5">
    <source>
        <dbReference type="PROSITE" id="PS51935"/>
    </source>
</evidence>
<evidence type="ECO:0000256" key="4">
    <source>
        <dbReference type="ARBA" id="ARBA00022807"/>
    </source>
</evidence>
<evidence type="ECO:0000313" key="6">
    <source>
        <dbReference type="EMBL" id="AKA36024.1"/>
    </source>
</evidence>
<dbReference type="PATRIC" id="fig|516051.4.peg.2510"/>